<dbReference type="RefSeq" id="WP_011876504.1">
    <property type="nucleotide sequence ID" value="NC_009253.1"/>
</dbReference>
<feature type="transmembrane region" description="Helical" evidence="1">
    <location>
        <begin position="87"/>
        <end position="108"/>
    </location>
</feature>
<dbReference type="KEGG" id="drm:Dred_0110"/>
<dbReference type="STRING" id="349161.Dred_0110"/>
<dbReference type="EMBL" id="CP000612">
    <property type="protein sequence ID" value="ABO48660.1"/>
    <property type="molecule type" value="Genomic_DNA"/>
</dbReference>
<evidence type="ECO:0000256" key="1">
    <source>
        <dbReference type="SAM" id="Phobius"/>
    </source>
</evidence>
<keyword evidence="3" id="KW-1185">Reference proteome</keyword>
<keyword evidence="1" id="KW-1133">Transmembrane helix</keyword>
<dbReference type="OrthoDB" id="1683367at2"/>
<evidence type="ECO:0000313" key="2">
    <source>
        <dbReference type="EMBL" id="ABO48660.1"/>
    </source>
</evidence>
<organism evidence="2 3">
    <name type="scientific">Desulforamulus reducens (strain ATCC BAA-1160 / DSM 100696 / MI-1)</name>
    <name type="common">Desulfotomaculum reducens</name>
    <dbReference type="NCBI Taxonomy" id="349161"/>
    <lineage>
        <taxon>Bacteria</taxon>
        <taxon>Bacillati</taxon>
        <taxon>Bacillota</taxon>
        <taxon>Clostridia</taxon>
        <taxon>Eubacteriales</taxon>
        <taxon>Peptococcaceae</taxon>
        <taxon>Desulforamulus</taxon>
    </lineage>
</organism>
<accession>A4J0Q7</accession>
<sequence length="141" mass="15390">MINSDPSTIYTVALAATMLAAGTSWVANGWGRNFFGNRGVTYFTPLVEEMSKTLWAVVLNTPLVWTHLGFGLIEALVEIKRRSVKGILAGCTSLIVHGMLGLLTVKIYTTSNLLFALLSSYLAHASWNGAVNYYSKRTDVT</sequence>
<gene>
    <name evidence="2" type="ordered locus">Dred_0110</name>
</gene>
<proteinExistence type="predicted"/>
<name>A4J0Q7_DESRM</name>
<protein>
    <submittedName>
        <fullName evidence="2">Uncharacterized protein</fullName>
    </submittedName>
</protein>
<evidence type="ECO:0000313" key="3">
    <source>
        <dbReference type="Proteomes" id="UP000001556"/>
    </source>
</evidence>
<dbReference type="AlphaFoldDB" id="A4J0Q7"/>
<dbReference type="eggNOG" id="ENOG5033B2Y">
    <property type="taxonomic scope" value="Bacteria"/>
</dbReference>
<dbReference type="HOGENOM" id="CLU_150612_0_0_9"/>
<keyword evidence="1" id="KW-0472">Membrane</keyword>
<feature type="transmembrane region" description="Helical" evidence="1">
    <location>
        <begin position="53"/>
        <end position="75"/>
    </location>
</feature>
<dbReference type="Proteomes" id="UP000001556">
    <property type="component" value="Chromosome"/>
</dbReference>
<feature type="transmembrane region" description="Helical" evidence="1">
    <location>
        <begin position="114"/>
        <end position="134"/>
    </location>
</feature>
<keyword evidence="1" id="KW-0812">Transmembrane</keyword>
<reference evidence="2 3" key="1">
    <citation type="submission" date="2007-03" db="EMBL/GenBank/DDBJ databases">
        <title>Complete sequence of Desulfotomaculum reducens MI-1.</title>
        <authorList>
            <consortium name="US DOE Joint Genome Institute"/>
            <person name="Copeland A."/>
            <person name="Lucas S."/>
            <person name="Lapidus A."/>
            <person name="Barry K."/>
            <person name="Detter J.C."/>
            <person name="Glavina del Rio T."/>
            <person name="Hammon N."/>
            <person name="Israni S."/>
            <person name="Dalin E."/>
            <person name="Tice H."/>
            <person name="Pitluck S."/>
            <person name="Sims D."/>
            <person name="Brettin T."/>
            <person name="Bruce D."/>
            <person name="Han C."/>
            <person name="Tapia R."/>
            <person name="Schmutz J."/>
            <person name="Larimer F."/>
            <person name="Land M."/>
            <person name="Hauser L."/>
            <person name="Kyrpides N."/>
            <person name="Kim E."/>
            <person name="Tebo B.M."/>
            <person name="Richardson P."/>
        </authorList>
    </citation>
    <scope>NUCLEOTIDE SEQUENCE [LARGE SCALE GENOMIC DNA]</scope>
    <source>
        <strain evidence="2 3">MI-1</strain>
    </source>
</reference>